<feature type="compositionally biased region" description="Polar residues" evidence="15">
    <location>
        <begin position="1"/>
        <end position="10"/>
    </location>
</feature>
<dbReference type="InterPro" id="IPR016219">
    <property type="entry name" value="Phosphatid-EA_MeTrfase_fun"/>
</dbReference>
<feature type="transmembrane region" description="Helical" evidence="13 14">
    <location>
        <begin position="368"/>
        <end position="386"/>
    </location>
</feature>
<organism evidence="16 17">
    <name type="scientific">Naumovozyma dairenensis (strain ATCC 10597 / BCRC 20456 / CBS 421 / NBRC 0211 / NRRL Y-12639)</name>
    <name type="common">Saccharomyces dairenensis</name>
    <dbReference type="NCBI Taxonomy" id="1071378"/>
    <lineage>
        <taxon>Eukaryota</taxon>
        <taxon>Fungi</taxon>
        <taxon>Dikarya</taxon>
        <taxon>Ascomycota</taxon>
        <taxon>Saccharomycotina</taxon>
        <taxon>Saccharomycetes</taxon>
        <taxon>Saccharomycetales</taxon>
        <taxon>Saccharomycetaceae</taxon>
        <taxon>Naumovozyma</taxon>
    </lineage>
</organism>
<gene>
    <name evidence="16" type="primary">NDAI0H00470</name>
    <name evidence="16" type="ordered locus">NDAI_0H00470</name>
</gene>
<reference evidence="16 17" key="1">
    <citation type="journal article" date="2011" name="Proc. Natl. Acad. Sci. U.S.A.">
        <title>Evolutionary erosion of yeast sex chromosomes by mating-type switching accidents.</title>
        <authorList>
            <person name="Gordon J.L."/>
            <person name="Armisen D."/>
            <person name="Proux-Wera E."/>
            <person name="Oheigeartaigh S.S."/>
            <person name="Byrne K.P."/>
            <person name="Wolfe K.H."/>
        </authorList>
    </citation>
    <scope>NUCLEOTIDE SEQUENCE [LARGE SCALE GENOMIC DNA]</scope>
    <source>
        <strain evidence="17">ATCC 10597 / BCRC 20456 / CBS 421 / NBRC 0211 / NRRL Y-12639</strain>
    </source>
</reference>
<accession>G0WEL0</accession>
<evidence type="ECO:0000256" key="12">
    <source>
        <dbReference type="ARBA" id="ARBA00023264"/>
    </source>
</evidence>
<proteinExistence type="inferred from homology"/>
<dbReference type="KEGG" id="ndi:NDAI_0H00470"/>
<evidence type="ECO:0000256" key="3">
    <source>
        <dbReference type="ARBA" id="ARBA00022603"/>
    </source>
</evidence>
<dbReference type="GeneID" id="11495752"/>
<dbReference type="InterPro" id="IPR007318">
    <property type="entry name" value="Phopholipid_MeTrfase"/>
</dbReference>
<evidence type="ECO:0000256" key="1">
    <source>
        <dbReference type="ARBA" id="ARBA00004127"/>
    </source>
</evidence>
<dbReference type="Proteomes" id="UP000000689">
    <property type="component" value="Chromosome 8"/>
</dbReference>
<dbReference type="EC" id="2.1.1.17" evidence="13 14"/>
<name>G0WEL0_NAUDC</name>
<feature type="transmembrane region" description="Helical" evidence="13 14">
    <location>
        <begin position="250"/>
        <end position="274"/>
    </location>
</feature>
<feature type="region of interest" description="Disordered" evidence="15">
    <location>
        <begin position="1"/>
        <end position="40"/>
    </location>
</feature>
<evidence type="ECO:0000256" key="15">
    <source>
        <dbReference type="SAM" id="MobiDB-lite"/>
    </source>
</evidence>
<evidence type="ECO:0000256" key="11">
    <source>
        <dbReference type="ARBA" id="ARBA00023209"/>
    </source>
</evidence>
<dbReference type="STRING" id="1071378.G0WEL0"/>
<comment type="subcellular location">
    <subcellularLocation>
        <location evidence="1">Endomembrane system</location>
        <topology evidence="1">Multi-pass membrane protein</topology>
    </subcellularLocation>
    <subcellularLocation>
        <location evidence="13 14">Endoplasmic reticulum membrane</location>
        <topology evidence="13 14">Multi-pass membrane protein</topology>
    </subcellularLocation>
</comment>
<keyword evidence="17" id="KW-1185">Reference proteome</keyword>
<dbReference type="PANTHER" id="PTHR32138:SF0">
    <property type="entry name" value="PHOSPHATIDYLETHANOLAMINE N-METHYLTRANSFERASE"/>
    <property type="match status" value="1"/>
</dbReference>
<dbReference type="Pfam" id="PF04191">
    <property type="entry name" value="PEMT"/>
    <property type="match status" value="2"/>
</dbReference>
<feature type="transmembrane region" description="Helical" evidence="13 14">
    <location>
        <begin position="442"/>
        <end position="464"/>
    </location>
</feature>
<protein>
    <recommendedName>
        <fullName evidence="13 14">Phosphatidylethanolamine N-methyltransferase</fullName>
        <shortName evidence="13">PE methyltransferase</shortName>
        <shortName evidence="13 14">PEAMT</shortName>
        <shortName evidence="13">PEMT</shortName>
        <ecNumber evidence="13 14">2.1.1.17</ecNumber>
    </recommendedName>
</protein>
<dbReference type="Gene3D" id="1.20.120.1630">
    <property type="match status" value="2"/>
</dbReference>
<evidence type="ECO:0000256" key="4">
    <source>
        <dbReference type="ARBA" id="ARBA00022679"/>
    </source>
</evidence>
<keyword evidence="12 13" id="KW-1208">Phospholipid metabolism</keyword>
<keyword evidence="7 13" id="KW-0256">Endoplasmic reticulum</keyword>
<keyword evidence="11 13" id="KW-0594">Phospholipid biosynthesis</keyword>
<dbReference type="GO" id="GO:0006656">
    <property type="term" value="P:phosphatidylcholine biosynthetic process"/>
    <property type="evidence" value="ECO:0007669"/>
    <property type="project" value="UniProtKB-UniRule"/>
</dbReference>
<evidence type="ECO:0000256" key="9">
    <source>
        <dbReference type="ARBA" id="ARBA00023098"/>
    </source>
</evidence>
<evidence type="ECO:0000256" key="5">
    <source>
        <dbReference type="ARBA" id="ARBA00022691"/>
    </source>
</evidence>
<dbReference type="GO" id="GO:0005789">
    <property type="term" value="C:endoplasmic reticulum membrane"/>
    <property type="evidence" value="ECO:0007669"/>
    <property type="project" value="UniProtKB-SubCell"/>
</dbReference>
<evidence type="ECO:0000256" key="13">
    <source>
        <dbReference type="HAMAP-Rule" id="MF_03217"/>
    </source>
</evidence>
<evidence type="ECO:0000256" key="10">
    <source>
        <dbReference type="ARBA" id="ARBA00023136"/>
    </source>
</evidence>
<dbReference type="RefSeq" id="XP_003671464.1">
    <property type="nucleotide sequence ID" value="XM_003671416.1"/>
</dbReference>
<feature type="transmembrane region" description="Helical" evidence="13 14">
    <location>
        <begin position="392"/>
        <end position="414"/>
    </location>
</feature>
<comment type="similarity">
    <text evidence="13 14">Belongs to the class VI-like SAM-binding methyltransferase superfamily. CHO2 family.</text>
</comment>
<keyword evidence="2 13" id="KW-0444">Lipid biosynthesis</keyword>
<dbReference type="GO" id="GO:0004608">
    <property type="term" value="F:phosphatidylethanolamine N-methyltransferase activity"/>
    <property type="evidence" value="ECO:0007669"/>
    <property type="project" value="UniProtKB-UniRule"/>
</dbReference>
<evidence type="ECO:0000256" key="14">
    <source>
        <dbReference type="RuleBase" id="RU361122"/>
    </source>
</evidence>
<dbReference type="HOGENOM" id="CLU_005987_0_1_1"/>
<feature type="transmembrane region" description="Helical" evidence="13 14">
    <location>
        <begin position="74"/>
        <end position="95"/>
    </location>
</feature>
<dbReference type="EMBL" id="HE580274">
    <property type="protein sequence ID" value="CCD26221.1"/>
    <property type="molecule type" value="Genomic_DNA"/>
</dbReference>
<comment type="catalytic activity">
    <reaction evidence="13 14">
        <text>a 1,2-diacyl-sn-glycero-3-phosphoethanolamine + S-adenosyl-L-methionine = a 1,2-diacyl-sn-glycero-3-phospho-N-methylethanolamine + S-adenosyl-L-homocysteine + H(+)</text>
        <dbReference type="Rhea" id="RHEA:11164"/>
        <dbReference type="ChEBI" id="CHEBI:15378"/>
        <dbReference type="ChEBI" id="CHEBI:57856"/>
        <dbReference type="ChEBI" id="CHEBI:59789"/>
        <dbReference type="ChEBI" id="CHEBI:64573"/>
        <dbReference type="ChEBI" id="CHEBI:64612"/>
        <dbReference type="EC" id="2.1.1.17"/>
    </reaction>
</comment>
<keyword evidence="3 13" id="KW-0489">Methyltransferase</keyword>
<dbReference type="HAMAP" id="MF_03217">
    <property type="entry name" value="PEMT"/>
    <property type="match status" value="1"/>
</dbReference>
<evidence type="ECO:0000313" key="16">
    <source>
        <dbReference type="EMBL" id="CCD26221.1"/>
    </source>
</evidence>
<feature type="transmembrane region" description="Helical" evidence="13 14">
    <location>
        <begin position="218"/>
        <end position="238"/>
    </location>
</feature>
<evidence type="ECO:0000256" key="8">
    <source>
        <dbReference type="ARBA" id="ARBA00022989"/>
    </source>
</evidence>
<comment type="function">
    <text evidence="13 14">Catalyzes the first step of the methylation pathway of phosphatidylcholine biosynthesis, the SAM-dependent methylation of phosphatidylethanolamine (PE) to phosphatidylmonomethylethanolamine (PMME).</text>
</comment>
<dbReference type="PANTHER" id="PTHR32138">
    <property type="entry name" value="PHOSPHATIDYLETHANOLAMINE N-METHYLTRANSFERASE"/>
    <property type="match status" value="1"/>
</dbReference>
<keyword evidence="4 13" id="KW-0808">Transferase</keyword>
<dbReference type="UniPathway" id="UPA00753"/>
<keyword evidence="9 13" id="KW-0443">Lipid metabolism</keyword>
<comment type="pathway">
    <text evidence="13 14">Phospholipid metabolism; phosphatidylcholine biosynthesis.</text>
</comment>
<dbReference type="AlphaFoldDB" id="G0WEL0"/>
<dbReference type="OrthoDB" id="4583at2759"/>
<feature type="transmembrane region" description="Helical" evidence="13 14">
    <location>
        <begin position="286"/>
        <end position="313"/>
    </location>
</feature>
<feature type="compositionally biased region" description="Polar residues" evidence="15">
    <location>
        <begin position="28"/>
        <end position="37"/>
    </location>
</feature>
<dbReference type="OMA" id="PPVTHDM"/>
<feature type="transmembrane region" description="Helical" evidence="13 14">
    <location>
        <begin position="107"/>
        <end position="128"/>
    </location>
</feature>
<feature type="compositionally biased region" description="Low complexity" evidence="15">
    <location>
        <begin position="17"/>
        <end position="27"/>
    </location>
</feature>
<feature type="transmembrane region" description="Helical" evidence="13 14">
    <location>
        <begin position="192"/>
        <end position="212"/>
    </location>
</feature>
<evidence type="ECO:0000256" key="6">
    <source>
        <dbReference type="ARBA" id="ARBA00022692"/>
    </source>
</evidence>
<keyword evidence="8 13" id="KW-1133">Transmembrane helix</keyword>
<dbReference type="GO" id="GO:0032259">
    <property type="term" value="P:methylation"/>
    <property type="evidence" value="ECO:0007669"/>
    <property type="project" value="UniProtKB-KW"/>
</dbReference>
<sequence>MTTENTTHALASSAKDPLSISLSSPSSVTNTTASRSRSTQHEILAKTRSTGILFKPPKTHDMVRSLFDPTIKKSFLELCITLFIISNFFICHKILNYFDLNFTKRFYLLQYLFWRLSYNLGIGIILHYQSNYESLTNFVTKNNVFTTNNSLWARFLRFELHSILSKQQNKKEKHTASEYPNELKVWLIFRQFVDLILMQDFITYIIFVYLSLPTNLDISIWNWKIILGTLLIVFNIWAKIDAHRVIKDFAWYWGDFFFLQINSTLIFDVCFNISPHPMYSIGYLGYYGLSLICNDYKVLLVSIWGHFLQFLFLKYVESPHIERTYGTEDGQEKEQISIDDLILKENYDYSKPLIFNGLMIKNFNKLRIYDYFTVGSVISIITWAILTNPNDLLLLTLTFTFKLSSWLIISIILYNQSNSKWFTKLFLKNGFSQIHSYQQWQFIYNFMIVTSYVLLIIQTISKIISNNHTLQSNENFYNKLIFGLLLCSLQIWSNSEINLAISDFGWFYGDFFLTNYIPTKNARKLTSQGIYRYLNNPETIFGIIGIWSTVLMTNFAWENIILSLLWTITNFIMIKFIEKPHIMKIYGSNQSKRISGVGKSLLTLKPLRRISEIVDNVEHIIMRSLLNNNANQTNCQLQQPTREIKPEILKIRENVMVHAINNVTSRLSPNCEFDIQLQQINLHDEEVSALPATNSSYLPNPISIKWKLPIELYDETDWIGLYNVLDTRADREITRTSSFGHKSFTTGAKNKHVLSLRKSEEFVKGEICLIQHYYICEPGIYEFRYHSKNSHKVLLISTPFQVLFPKLNFNDDIDTLRNDLFQFLNNCNVIANGKFFNQMGNKYFTMKSLQKLIKASIGIELSTDFINNVNGDIDIISKRIWEIKKILDELV</sequence>
<dbReference type="PIRSF" id="PIRSF000383">
    <property type="entry name" value="PEAMT"/>
    <property type="match status" value="1"/>
</dbReference>
<dbReference type="PROSITE" id="PS51598">
    <property type="entry name" value="SAM_CHO2"/>
    <property type="match status" value="1"/>
</dbReference>
<dbReference type="eggNOG" id="ENOG502QRGH">
    <property type="taxonomic scope" value="Eukaryota"/>
</dbReference>
<evidence type="ECO:0000256" key="2">
    <source>
        <dbReference type="ARBA" id="ARBA00022516"/>
    </source>
</evidence>
<evidence type="ECO:0000313" key="17">
    <source>
        <dbReference type="Proteomes" id="UP000000689"/>
    </source>
</evidence>
<keyword evidence="10 13" id="KW-0472">Membrane</keyword>
<keyword evidence="5 13" id="KW-0949">S-adenosyl-L-methionine</keyword>
<keyword evidence="6 13" id="KW-0812">Transmembrane</keyword>
<comment type="caution">
    <text evidence="13 14">Lacks conserved residue(s) required for the propagation of feature annotation.</text>
</comment>
<evidence type="ECO:0000256" key="7">
    <source>
        <dbReference type="ARBA" id="ARBA00022824"/>
    </source>
</evidence>